<dbReference type="Pfam" id="PF14099">
    <property type="entry name" value="Polysacc_lyase"/>
    <property type="match status" value="1"/>
</dbReference>
<dbReference type="EMBL" id="JAGJCB010000005">
    <property type="protein sequence ID" value="MBP0903754.1"/>
    <property type="molecule type" value="Genomic_DNA"/>
</dbReference>
<proteinExistence type="predicted"/>
<accession>A0ABS4BT34</accession>
<evidence type="ECO:0000259" key="3">
    <source>
        <dbReference type="Pfam" id="PF18962"/>
    </source>
</evidence>
<gene>
    <name evidence="4" type="ORF">J8H85_07925</name>
</gene>
<feature type="domain" description="Secretion system C-terminal sorting" evidence="3">
    <location>
        <begin position="285"/>
        <end position="356"/>
    </location>
</feature>
<evidence type="ECO:0000256" key="2">
    <source>
        <dbReference type="SAM" id="SignalP"/>
    </source>
</evidence>
<dbReference type="NCBIfam" id="TIGR04183">
    <property type="entry name" value="Por_Secre_tail"/>
    <property type="match status" value="1"/>
</dbReference>
<keyword evidence="5" id="KW-1185">Reference proteome</keyword>
<comment type="caution">
    <text evidence="4">The sequence shown here is derived from an EMBL/GenBank/DDBJ whole genome shotgun (WGS) entry which is preliminary data.</text>
</comment>
<evidence type="ECO:0000313" key="4">
    <source>
        <dbReference type="EMBL" id="MBP0903754.1"/>
    </source>
</evidence>
<organism evidence="4 5">
    <name type="scientific">Mariniflexile gromovii</name>
    <dbReference type="NCBI Taxonomy" id="362523"/>
    <lineage>
        <taxon>Bacteria</taxon>
        <taxon>Pseudomonadati</taxon>
        <taxon>Bacteroidota</taxon>
        <taxon>Flavobacteriia</taxon>
        <taxon>Flavobacteriales</taxon>
        <taxon>Flavobacteriaceae</taxon>
        <taxon>Mariniflexile</taxon>
    </lineage>
</organism>
<dbReference type="Pfam" id="PF18962">
    <property type="entry name" value="Por_Secre_tail"/>
    <property type="match status" value="1"/>
</dbReference>
<protein>
    <submittedName>
        <fullName evidence="4">T9SS type A sorting domain-containing protein</fullName>
    </submittedName>
</protein>
<dbReference type="RefSeq" id="WP_209654296.1">
    <property type="nucleotide sequence ID" value="NZ_JAGJCB010000005.1"/>
</dbReference>
<sequence length="357" mass="40297">MKKSIFICSFILLFHIGNVTSQTVLNANGPGNTYELINSVLAPGYDVIEAPDCAHTAFGRHIDEIFDADLNTNVFRFNIHVTPDNDRCTSATDRQRNEIKVYDKSPNNLKAVEGETFVYKWKFKLDAGFQSSSSFTHIHQLKSVGGLYEDMPMYTLTTYKGTPDRLALRYAETNSQTTIKQTDLTPFKGVWVDVTETIKYGTSGTYSIEIKKVSDGTSLFNYSNNAIINWQTGADFVRPKWGIYRSLLNSVNLRDESVLFANFSIEENPTLSTSHNELNRPKIKIIPNPTNNNKLVTINYSPNSVDTIHIYDNLGRLISSLKPHTNTVDVTNFKAGIYFFVLKKDTITISTEKLIIQ</sequence>
<feature type="chain" id="PRO_5046034147" evidence="2">
    <location>
        <begin position="22"/>
        <end position="357"/>
    </location>
</feature>
<dbReference type="InterPro" id="IPR025975">
    <property type="entry name" value="Polysacc_lyase"/>
</dbReference>
<evidence type="ECO:0000256" key="1">
    <source>
        <dbReference type="ARBA" id="ARBA00022729"/>
    </source>
</evidence>
<dbReference type="Gene3D" id="2.60.120.200">
    <property type="match status" value="1"/>
</dbReference>
<keyword evidence="1 2" id="KW-0732">Signal</keyword>
<evidence type="ECO:0000313" key="5">
    <source>
        <dbReference type="Proteomes" id="UP000670776"/>
    </source>
</evidence>
<name>A0ABS4BT34_9FLAO</name>
<feature type="signal peptide" evidence="2">
    <location>
        <begin position="1"/>
        <end position="21"/>
    </location>
</feature>
<dbReference type="Proteomes" id="UP000670776">
    <property type="component" value="Unassembled WGS sequence"/>
</dbReference>
<reference evidence="4 5" key="1">
    <citation type="submission" date="2021-04" db="EMBL/GenBank/DDBJ databases">
        <title>Mariniflexile gromovii gen. nov., sp. nov., a gliding bacterium isolated from the sea urchin Strongylocentrotus intermedius.</title>
        <authorList>
            <person name="Ko S."/>
            <person name="Le V."/>
            <person name="Ahn C.-Y."/>
            <person name="Oh H.-M."/>
        </authorList>
    </citation>
    <scope>NUCLEOTIDE SEQUENCE [LARGE SCALE GENOMIC DNA]</scope>
    <source>
        <strain evidence="4 5">KCTC 12570</strain>
    </source>
</reference>
<dbReference type="InterPro" id="IPR026444">
    <property type="entry name" value="Secre_tail"/>
</dbReference>